<dbReference type="Proteomes" id="UP001430356">
    <property type="component" value="Unassembled WGS sequence"/>
</dbReference>
<sequence length="240" mass="26797">MSSEHPNRCCPTDKGAAKCHYDPTGDDFYVVGPYDAKAGIVVVGDLFGMLPNSKHFVDFFAQHGYLVVMPDFFGAKAWPADDWPIDYTSAKFADFNVFARNFDNHKPRMERAIALLRRMGCVKVGSVGLCWGSALTFMMAAEGKIDAAAQAHSFLFTDEHVKAAKTPVLVMPSKDEPPMDEVEAAVKAHPIEPHVYRRFSTLSHGFFGGRYDPDTYTVEEMTEVEEARQLALRFFNEALL</sequence>
<accession>A0AAW0F7S6</accession>
<comment type="caution">
    <text evidence="2">The sequence shown here is derived from an EMBL/GenBank/DDBJ whole genome shotgun (WGS) entry which is preliminary data.</text>
</comment>
<reference evidence="2 3" key="1">
    <citation type="journal article" date="2021" name="MBio">
        <title>A New Model Trypanosomatid, Novymonas esmeraldas: Genomic Perception of Its 'Candidatus Pandoraea novymonadis' Endosymbiont.</title>
        <authorList>
            <person name="Zakharova A."/>
            <person name="Saura A."/>
            <person name="Butenko A."/>
            <person name="Podesvova L."/>
            <person name="Warmusova S."/>
            <person name="Kostygov A.Y."/>
            <person name="Nenarokova A."/>
            <person name="Lukes J."/>
            <person name="Opperdoes F.R."/>
            <person name="Yurchenko V."/>
        </authorList>
    </citation>
    <scope>NUCLEOTIDE SEQUENCE [LARGE SCALE GENOMIC DNA]</scope>
    <source>
        <strain evidence="2 3">E262AT.01</strain>
    </source>
</reference>
<name>A0AAW0F7S6_9TRYP</name>
<organism evidence="2 3">
    <name type="scientific">Novymonas esmeraldas</name>
    <dbReference type="NCBI Taxonomy" id="1808958"/>
    <lineage>
        <taxon>Eukaryota</taxon>
        <taxon>Discoba</taxon>
        <taxon>Euglenozoa</taxon>
        <taxon>Kinetoplastea</taxon>
        <taxon>Metakinetoplastina</taxon>
        <taxon>Trypanosomatida</taxon>
        <taxon>Trypanosomatidae</taxon>
        <taxon>Novymonas</taxon>
    </lineage>
</organism>
<keyword evidence="3" id="KW-1185">Reference proteome</keyword>
<dbReference type="InterPro" id="IPR029058">
    <property type="entry name" value="AB_hydrolase_fold"/>
</dbReference>
<evidence type="ECO:0000259" key="1">
    <source>
        <dbReference type="Pfam" id="PF01738"/>
    </source>
</evidence>
<protein>
    <recommendedName>
        <fullName evidence="1">Dienelactone hydrolase domain-containing protein</fullName>
    </recommendedName>
</protein>
<evidence type="ECO:0000313" key="3">
    <source>
        <dbReference type="Proteomes" id="UP001430356"/>
    </source>
</evidence>
<evidence type="ECO:0000313" key="2">
    <source>
        <dbReference type="EMBL" id="KAK7202288.1"/>
    </source>
</evidence>
<dbReference type="PANTHER" id="PTHR47668">
    <property type="entry name" value="DIENELACTONE HYDROLASE FAMILY PROTEIN (AFU_ORTHOLOGUE AFUA_6G01940)"/>
    <property type="match status" value="1"/>
</dbReference>
<dbReference type="Pfam" id="PF01738">
    <property type="entry name" value="DLH"/>
    <property type="match status" value="1"/>
</dbReference>
<dbReference type="SUPFAM" id="SSF53474">
    <property type="entry name" value="alpha/beta-Hydrolases"/>
    <property type="match status" value="1"/>
</dbReference>
<dbReference type="GO" id="GO:0016787">
    <property type="term" value="F:hydrolase activity"/>
    <property type="evidence" value="ECO:0007669"/>
    <property type="project" value="InterPro"/>
</dbReference>
<proteinExistence type="predicted"/>
<dbReference type="InterPro" id="IPR002925">
    <property type="entry name" value="Dienelactn_hydro"/>
</dbReference>
<dbReference type="EMBL" id="JAECZO010000028">
    <property type="protein sequence ID" value="KAK7202288.1"/>
    <property type="molecule type" value="Genomic_DNA"/>
</dbReference>
<dbReference type="Gene3D" id="3.40.50.1820">
    <property type="entry name" value="alpha/beta hydrolase"/>
    <property type="match status" value="1"/>
</dbReference>
<gene>
    <name evidence="2" type="ORF">NESM_000300500</name>
</gene>
<dbReference type="PANTHER" id="PTHR47668:SF1">
    <property type="entry name" value="DIENELACTONE HYDROLASE DOMAIN-CONTAINING PROTEIN-RELATED"/>
    <property type="match status" value="1"/>
</dbReference>
<dbReference type="AlphaFoldDB" id="A0AAW0F7S6"/>
<feature type="domain" description="Dienelactone hydrolase" evidence="1">
    <location>
        <begin position="29"/>
        <end position="238"/>
    </location>
</feature>